<proteinExistence type="predicted"/>
<keyword evidence="3" id="KW-1185">Reference proteome</keyword>
<accession>A0A0F3GTG0</accession>
<comment type="caution">
    <text evidence="2">The sequence shown here is derived from an EMBL/GenBank/DDBJ whole genome shotgun (WGS) entry which is preliminary data.</text>
</comment>
<protein>
    <submittedName>
        <fullName evidence="2">ABC transporter substrate binding protein</fullName>
    </submittedName>
</protein>
<dbReference type="PANTHER" id="PTHR35271:SF1">
    <property type="entry name" value="ABC TRANSPORTER, SUBSTRATE-BINDING LIPOPROTEIN"/>
    <property type="match status" value="1"/>
</dbReference>
<evidence type="ECO:0000313" key="3">
    <source>
        <dbReference type="Proteomes" id="UP000033423"/>
    </source>
</evidence>
<dbReference type="Gene3D" id="3.40.50.2300">
    <property type="match status" value="2"/>
</dbReference>
<sequence length="313" mass="35009">MNKYIITGICLVFLSLLTAGVQGQEMKGKALVVNSGNSVERYSAVQREFSANYPFKKVYIDMDDKSVDEKKIKETIQNEAPDIIYCIGTPAYVSTYKYADNRPLIFSSLINWQRLPMNNNTYGIDNAMPAKLQMSMFRYFFPEIKKIGLLYDEKYNKEWVDKAIKEGNTLGINIEATSITNTRTLQSALKKLLETVDALWLIPDPGVMNDKQAITAILKQGAVSQKPVFAYDAVFENDAAFVIYADAPTIGRQSAALTVDVIRQNPITDKVQNPAGSYIVVNLKKVKAYGLKLNTDALDSATRVIGEEAKREK</sequence>
<evidence type="ECO:0000313" key="2">
    <source>
        <dbReference type="EMBL" id="KJU83963.1"/>
    </source>
</evidence>
<dbReference type="InterPro" id="IPR007487">
    <property type="entry name" value="ABC_transpt-TYRBP-like"/>
</dbReference>
<dbReference type="EMBL" id="LACI01001667">
    <property type="protein sequence ID" value="KJU83963.1"/>
    <property type="molecule type" value="Genomic_DNA"/>
</dbReference>
<dbReference type="Proteomes" id="UP000033423">
    <property type="component" value="Unassembled WGS sequence"/>
</dbReference>
<name>A0A0F3GTG0_9BACT</name>
<dbReference type="PANTHER" id="PTHR35271">
    <property type="entry name" value="ABC TRANSPORTER, SUBSTRATE-BINDING LIPOPROTEIN-RELATED"/>
    <property type="match status" value="1"/>
</dbReference>
<feature type="chain" id="PRO_5002461077" evidence="1">
    <location>
        <begin position="24"/>
        <end position="313"/>
    </location>
</feature>
<keyword evidence="1" id="KW-0732">Signal</keyword>
<feature type="signal peptide" evidence="1">
    <location>
        <begin position="1"/>
        <end position="23"/>
    </location>
</feature>
<dbReference type="Pfam" id="PF04392">
    <property type="entry name" value="ABC_sub_bind"/>
    <property type="match status" value="1"/>
</dbReference>
<reference evidence="2 3" key="1">
    <citation type="submission" date="2015-02" db="EMBL/GenBank/DDBJ databases">
        <title>Single-cell genomics of uncultivated deep-branching MTB reveals a conserved set of magnetosome genes.</title>
        <authorList>
            <person name="Kolinko S."/>
            <person name="Richter M."/>
            <person name="Glockner F.O."/>
            <person name="Brachmann A."/>
            <person name="Schuler D."/>
        </authorList>
    </citation>
    <scope>NUCLEOTIDE SEQUENCE [LARGE SCALE GENOMIC DNA]</scope>
    <source>
        <strain evidence="2">TM-1</strain>
    </source>
</reference>
<dbReference type="AlphaFoldDB" id="A0A0F3GTG0"/>
<organism evidence="2 3">
    <name type="scientific">Candidatus Magnetobacterium bavaricum</name>
    <dbReference type="NCBI Taxonomy" id="29290"/>
    <lineage>
        <taxon>Bacteria</taxon>
        <taxon>Pseudomonadati</taxon>
        <taxon>Nitrospirota</taxon>
        <taxon>Thermodesulfovibrionia</taxon>
        <taxon>Thermodesulfovibrionales</taxon>
        <taxon>Candidatus Magnetobacteriaceae</taxon>
        <taxon>Candidatus Magnetobacterium</taxon>
    </lineage>
</organism>
<evidence type="ECO:0000256" key="1">
    <source>
        <dbReference type="SAM" id="SignalP"/>
    </source>
</evidence>
<gene>
    <name evidence="2" type="ORF">MBAV_003839</name>
</gene>